<name>A0ABP1HP35_9EUKA</name>
<dbReference type="Pfam" id="PF13516">
    <property type="entry name" value="LRR_6"/>
    <property type="match status" value="1"/>
</dbReference>
<reference evidence="3 4" key="1">
    <citation type="submission" date="2024-07" db="EMBL/GenBank/DDBJ databases">
        <authorList>
            <person name="Akdeniz Z."/>
        </authorList>
    </citation>
    <scope>NUCLEOTIDE SEQUENCE [LARGE SCALE GENOMIC DNA]</scope>
</reference>
<protein>
    <submittedName>
        <fullName evidence="3">Leucine-rich_repeat domain-containing protein</fullName>
    </submittedName>
</protein>
<dbReference type="EMBL" id="CAXDID020000036">
    <property type="protein sequence ID" value="CAL5997579.1"/>
    <property type="molecule type" value="Genomic_DNA"/>
</dbReference>
<dbReference type="Gene3D" id="3.80.10.10">
    <property type="entry name" value="Ribonuclease Inhibitor"/>
    <property type="match status" value="1"/>
</dbReference>
<evidence type="ECO:0000313" key="3">
    <source>
        <dbReference type="EMBL" id="CAL5997579.1"/>
    </source>
</evidence>
<dbReference type="Proteomes" id="UP001642409">
    <property type="component" value="Unassembled WGS sequence"/>
</dbReference>
<dbReference type="InterPro" id="IPR032675">
    <property type="entry name" value="LRR_dom_sf"/>
</dbReference>
<dbReference type="InterPro" id="IPR050836">
    <property type="entry name" value="SDS22/Internalin_LRR"/>
</dbReference>
<sequence>MQTNHAIKSKEDLLNHFGSSKQLEILDLKQMENLLRMNIPPEIWEDAFNRNLLSFNQEFVQRTKEVTFDNKWIKNIYLISFLTYLTELSLYNNKISDISAVSKLKNLKKLDLSCNSIEDIAALKSLTDLTHLYLYRNILTSYTLALPNLEELELQGNQLQDKSGLQHSPKLKRLNLSGTETIDLQISDLSYNQQLQNIGHLQFCTQLTELNISETSISDIWPLQFMKNLKTLNINNTKVVDLHPLQHLYQLEYITAHDACILDVSPLSKLTQLNSLDFSFNKIINAEPLRHHKNFSQYNLQLYKAPTTDELKFYSKILSVHSSHKQIRTIQNYNMIKKFRTCLILKKNVVSTFLDNYARKMNTQLELLAYFIQSSNTQQQ</sequence>
<organism evidence="3 4">
    <name type="scientific">Hexamita inflata</name>
    <dbReference type="NCBI Taxonomy" id="28002"/>
    <lineage>
        <taxon>Eukaryota</taxon>
        <taxon>Metamonada</taxon>
        <taxon>Diplomonadida</taxon>
        <taxon>Hexamitidae</taxon>
        <taxon>Hexamitinae</taxon>
        <taxon>Hexamita</taxon>
    </lineage>
</organism>
<dbReference type="PANTHER" id="PTHR46652:SF3">
    <property type="entry name" value="LEUCINE-RICH REPEAT-CONTAINING PROTEIN 9"/>
    <property type="match status" value="1"/>
</dbReference>
<dbReference type="InterPro" id="IPR025875">
    <property type="entry name" value="Leu-rich_rpt_4"/>
</dbReference>
<comment type="caution">
    <text evidence="3">The sequence shown here is derived from an EMBL/GenBank/DDBJ whole genome shotgun (WGS) entry which is preliminary data.</text>
</comment>
<dbReference type="Pfam" id="PF12799">
    <property type="entry name" value="LRR_4"/>
    <property type="match status" value="1"/>
</dbReference>
<dbReference type="InterPro" id="IPR001611">
    <property type="entry name" value="Leu-rich_rpt"/>
</dbReference>
<keyword evidence="2" id="KW-0677">Repeat</keyword>
<proteinExistence type="predicted"/>
<accession>A0ABP1HP35</accession>
<keyword evidence="1" id="KW-0433">Leucine-rich repeat</keyword>
<keyword evidence="4" id="KW-1185">Reference proteome</keyword>
<dbReference type="PROSITE" id="PS51450">
    <property type="entry name" value="LRR"/>
    <property type="match status" value="3"/>
</dbReference>
<gene>
    <name evidence="3" type="ORF">HINF_LOCUS15318</name>
</gene>
<dbReference type="PANTHER" id="PTHR46652">
    <property type="entry name" value="LEUCINE-RICH REPEAT AND IQ DOMAIN-CONTAINING PROTEIN 1-RELATED"/>
    <property type="match status" value="1"/>
</dbReference>
<evidence type="ECO:0000256" key="2">
    <source>
        <dbReference type="ARBA" id="ARBA00022737"/>
    </source>
</evidence>
<dbReference type="SUPFAM" id="SSF52058">
    <property type="entry name" value="L domain-like"/>
    <property type="match status" value="1"/>
</dbReference>
<dbReference type="SMART" id="SM00365">
    <property type="entry name" value="LRR_SD22"/>
    <property type="match status" value="4"/>
</dbReference>
<evidence type="ECO:0000256" key="1">
    <source>
        <dbReference type="ARBA" id="ARBA00022614"/>
    </source>
</evidence>
<evidence type="ECO:0000313" key="4">
    <source>
        <dbReference type="Proteomes" id="UP001642409"/>
    </source>
</evidence>